<gene>
    <name evidence="1" type="ORF">FG486_07205</name>
</gene>
<protein>
    <submittedName>
        <fullName evidence="1">Alpha/beta hydrolase</fullName>
    </submittedName>
</protein>
<keyword evidence="1" id="KW-0378">Hydrolase</keyword>
<dbReference type="AlphaFoldDB" id="A0A7V8U892"/>
<dbReference type="InterPro" id="IPR029045">
    <property type="entry name" value="ClpP/crotonase-like_dom_sf"/>
</dbReference>
<keyword evidence="2" id="KW-1185">Reference proteome</keyword>
<dbReference type="Proteomes" id="UP000589292">
    <property type="component" value="Unassembled WGS sequence"/>
</dbReference>
<sequence length="236" mass="25706">MPLPRFLPAIALFGLLLCPDRIEAREITLGGAALALDTAAIAWHEELSWTEIAVPETEAQAKPALASFGPFRVTDPRSADMIGVVDSRTPGQFAAMLKAYPGIATLRMIECPGSDDDEANLRLARMVRHAGIETLVPAGGSVRSGAVELFLAGVRRRADSRAEFAVHSWRDDLGREAGDLPDSDPVHREYIDFYREMGMSDDSARRFYALTNSVSFDDAVYLAPLQMAAMGLLDLL</sequence>
<dbReference type="SUPFAM" id="SSF52096">
    <property type="entry name" value="ClpP/crotonase"/>
    <property type="match status" value="1"/>
</dbReference>
<name>A0A7V8U892_9SPHN</name>
<dbReference type="RefSeq" id="WP_181267070.1">
    <property type="nucleotide sequence ID" value="NZ_BAAAGB010000001.1"/>
</dbReference>
<evidence type="ECO:0000313" key="1">
    <source>
        <dbReference type="EMBL" id="MBA1374120.1"/>
    </source>
</evidence>
<comment type="caution">
    <text evidence="1">The sequence shown here is derived from an EMBL/GenBank/DDBJ whole genome shotgun (WGS) entry which is preliminary data.</text>
</comment>
<dbReference type="EMBL" id="VDES01000002">
    <property type="protein sequence ID" value="MBA1374120.1"/>
    <property type="molecule type" value="Genomic_DNA"/>
</dbReference>
<dbReference type="GO" id="GO:0016787">
    <property type="term" value="F:hydrolase activity"/>
    <property type="evidence" value="ECO:0007669"/>
    <property type="project" value="UniProtKB-KW"/>
</dbReference>
<evidence type="ECO:0000313" key="2">
    <source>
        <dbReference type="Proteomes" id="UP000589292"/>
    </source>
</evidence>
<organism evidence="1 2">
    <name type="scientific">Sphingomonas ursincola</name>
    <dbReference type="NCBI Taxonomy" id="56361"/>
    <lineage>
        <taxon>Bacteria</taxon>
        <taxon>Pseudomonadati</taxon>
        <taxon>Pseudomonadota</taxon>
        <taxon>Alphaproteobacteria</taxon>
        <taxon>Sphingomonadales</taxon>
        <taxon>Sphingomonadaceae</taxon>
        <taxon>Sphingomonas</taxon>
    </lineage>
</organism>
<reference evidence="1 2" key="1">
    <citation type="journal article" date="1994" name="Int. J. Syst. Bacteriol.">
        <title>Phylogenetic positions of novel aerobic, bacteriochlorophyll a-containing bacteria and description of Roseococcus thiosulfatophilus gen. nov., sp. nov., Erythromicrobium ramosum gen. nov., sp. nov., and Erythrobacter litoralis sp. nov.</title>
        <authorList>
            <person name="Yurkov V."/>
            <person name="Stackebrandt E."/>
            <person name="Holmes A."/>
            <person name="Fuerst J.A."/>
            <person name="Hugenholtz P."/>
            <person name="Golecki J."/>
            <person name="Gad'on N."/>
            <person name="Gorlenko V.M."/>
            <person name="Kompantseva E.I."/>
            <person name="Drews G."/>
        </authorList>
    </citation>
    <scope>NUCLEOTIDE SEQUENCE [LARGE SCALE GENOMIC DNA]</scope>
    <source>
        <strain evidence="1 2">KR-99</strain>
    </source>
</reference>
<accession>A0A7V8U892</accession>
<proteinExistence type="predicted"/>